<accession>A0ABY7SEY3</accession>
<dbReference type="Gene3D" id="3.30.420.10">
    <property type="entry name" value="Ribonuclease H-like superfamily/Ribonuclease H"/>
    <property type="match status" value="1"/>
</dbReference>
<organism evidence="1 2">
    <name type="scientific">Paracoccus saliphilus</name>
    <dbReference type="NCBI Taxonomy" id="405559"/>
    <lineage>
        <taxon>Bacteria</taxon>
        <taxon>Pseudomonadati</taxon>
        <taxon>Pseudomonadota</taxon>
        <taxon>Alphaproteobacteria</taxon>
        <taxon>Rhodobacterales</taxon>
        <taxon>Paracoccaceae</taxon>
        <taxon>Paracoccus</taxon>
    </lineage>
</organism>
<evidence type="ECO:0008006" key="3">
    <source>
        <dbReference type="Google" id="ProtNLM"/>
    </source>
</evidence>
<evidence type="ECO:0000313" key="2">
    <source>
        <dbReference type="Proteomes" id="UP001215549"/>
    </source>
</evidence>
<sequence>MRLWWLYRCLSYFTACFRHFRPEMGVVAQTKVLAPDLNPIEMAFAKLKAYLRRIGARGLTQVFEAIAEICDMFSPQECRNLFRAAGYVAG</sequence>
<proteinExistence type="predicted"/>
<gene>
    <name evidence="1" type="ORF">JHX88_03545</name>
</gene>
<keyword evidence="2" id="KW-1185">Reference proteome</keyword>
<dbReference type="Proteomes" id="UP001215549">
    <property type="component" value="Chromosome"/>
</dbReference>
<name>A0ABY7SEY3_9RHOB</name>
<dbReference type="InterPro" id="IPR036397">
    <property type="entry name" value="RNaseH_sf"/>
</dbReference>
<evidence type="ECO:0000313" key="1">
    <source>
        <dbReference type="EMBL" id="WCR05454.1"/>
    </source>
</evidence>
<dbReference type="EMBL" id="CP067140">
    <property type="protein sequence ID" value="WCR05454.1"/>
    <property type="molecule type" value="Genomic_DNA"/>
</dbReference>
<protein>
    <recommendedName>
        <fullName evidence="3">DDE superfamily endonuclease</fullName>
    </recommendedName>
</protein>
<reference evidence="1 2" key="1">
    <citation type="submission" date="2021-01" db="EMBL/GenBank/DDBJ databases">
        <title>Biogeographic distribution of Paracoccus.</title>
        <authorList>
            <person name="Hollensteiner J."/>
            <person name="Leineberger J."/>
            <person name="Brinkhoff T."/>
            <person name="Daniel R."/>
        </authorList>
    </citation>
    <scope>NUCLEOTIDE SEQUENCE [LARGE SCALE GENOMIC DNA]</scope>
    <source>
        <strain evidence="1 2">DSM 18447</strain>
    </source>
</reference>